<sequence>MPLNSSREAPSAYFCRYLSPLGEITLAADEYYLTGLWFVGQKYYAANHALPCVTEHRLPVFTQIRDWLDAYFSGLAPLPNDLPLQPRGSEFRLAVWRRLCQIPYGECVTYGTVARDVATVMGKPGMSAQATGGAVGHNPISLIIPCHRVIGSNNSLTGYAGGIARKIQLLKLEGVDIRSLTVPARGTAL</sequence>
<keyword evidence="15" id="KW-1185">Reference proteome</keyword>
<evidence type="ECO:0000256" key="4">
    <source>
        <dbReference type="ARBA" id="ARBA00015377"/>
    </source>
</evidence>
<evidence type="ECO:0000259" key="13">
    <source>
        <dbReference type="Pfam" id="PF02870"/>
    </source>
</evidence>
<dbReference type="InterPro" id="IPR036217">
    <property type="entry name" value="MethylDNA_cys_MeTrfase_DNAb"/>
</dbReference>
<dbReference type="Pfam" id="PF01035">
    <property type="entry name" value="DNA_binding_1"/>
    <property type="match status" value="1"/>
</dbReference>
<feature type="domain" description="Methylated-DNA-[protein]-cysteine S-methyltransferase DNA binding" evidence="12">
    <location>
        <begin position="90"/>
        <end position="175"/>
    </location>
</feature>
<organism evidence="14 15">
    <name type="scientific">Thelohanellus kitauei</name>
    <name type="common">Myxosporean</name>
    <dbReference type="NCBI Taxonomy" id="669202"/>
    <lineage>
        <taxon>Eukaryota</taxon>
        <taxon>Metazoa</taxon>
        <taxon>Cnidaria</taxon>
        <taxon>Myxozoa</taxon>
        <taxon>Myxosporea</taxon>
        <taxon>Bivalvulida</taxon>
        <taxon>Platysporina</taxon>
        <taxon>Myxobolidae</taxon>
        <taxon>Thelohanellus</taxon>
    </lineage>
</organism>
<evidence type="ECO:0000256" key="10">
    <source>
        <dbReference type="ARBA" id="ARBA00031621"/>
    </source>
</evidence>
<evidence type="ECO:0000256" key="9">
    <source>
        <dbReference type="ARBA" id="ARBA00030795"/>
    </source>
</evidence>
<evidence type="ECO:0000256" key="2">
    <source>
        <dbReference type="ARBA" id="ARBA00008711"/>
    </source>
</evidence>
<evidence type="ECO:0000256" key="7">
    <source>
        <dbReference type="ARBA" id="ARBA00022763"/>
    </source>
</evidence>
<dbReference type="InterPro" id="IPR036388">
    <property type="entry name" value="WH-like_DNA-bd_sf"/>
</dbReference>
<dbReference type="NCBIfam" id="TIGR00589">
    <property type="entry name" value="ogt"/>
    <property type="match status" value="1"/>
</dbReference>
<dbReference type="Pfam" id="PF02870">
    <property type="entry name" value="Methyltransf_1N"/>
    <property type="match status" value="1"/>
</dbReference>
<dbReference type="PANTHER" id="PTHR10815:SF5">
    <property type="entry name" value="METHYLATED-DNA--PROTEIN-CYSTEINE METHYLTRANSFERASE"/>
    <property type="match status" value="1"/>
</dbReference>
<dbReference type="InterPro" id="IPR036631">
    <property type="entry name" value="MGMT_N_sf"/>
</dbReference>
<name>A0A0C2IA83_THEKT</name>
<dbReference type="OrthoDB" id="1907495at2759"/>
<dbReference type="OMA" id="INLQWIL"/>
<evidence type="ECO:0000256" key="1">
    <source>
        <dbReference type="ARBA" id="ARBA00001286"/>
    </source>
</evidence>
<dbReference type="CDD" id="cd06445">
    <property type="entry name" value="ATase"/>
    <property type="match status" value="1"/>
</dbReference>
<evidence type="ECO:0000256" key="5">
    <source>
        <dbReference type="ARBA" id="ARBA00022603"/>
    </source>
</evidence>
<evidence type="ECO:0000313" key="14">
    <source>
        <dbReference type="EMBL" id="KII62198.1"/>
    </source>
</evidence>
<evidence type="ECO:0000256" key="3">
    <source>
        <dbReference type="ARBA" id="ARBA00011918"/>
    </source>
</evidence>
<comment type="similarity">
    <text evidence="2">Belongs to the MGMT family.</text>
</comment>
<comment type="catalytic activity">
    <reaction evidence="11">
        <text>a 6-O-methyl-2'-deoxyguanosine in DNA + L-cysteinyl-[protein] = S-methyl-L-cysteinyl-[protein] + a 2'-deoxyguanosine in DNA</text>
        <dbReference type="Rhea" id="RHEA:24000"/>
        <dbReference type="Rhea" id="RHEA-COMP:10131"/>
        <dbReference type="Rhea" id="RHEA-COMP:10132"/>
        <dbReference type="Rhea" id="RHEA-COMP:11367"/>
        <dbReference type="Rhea" id="RHEA-COMP:11368"/>
        <dbReference type="ChEBI" id="CHEBI:29950"/>
        <dbReference type="ChEBI" id="CHEBI:82612"/>
        <dbReference type="ChEBI" id="CHEBI:85445"/>
        <dbReference type="ChEBI" id="CHEBI:85448"/>
        <dbReference type="EC" id="2.1.1.63"/>
    </reaction>
</comment>
<dbReference type="InterPro" id="IPR001497">
    <property type="entry name" value="MethylDNA_cys_MeTrfase_AS"/>
</dbReference>
<comment type="caution">
    <text evidence="14">The sequence shown here is derived from an EMBL/GenBank/DDBJ whole genome shotgun (WGS) entry which is preliminary data.</text>
</comment>
<evidence type="ECO:0000256" key="11">
    <source>
        <dbReference type="ARBA" id="ARBA00049348"/>
    </source>
</evidence>
<dbReference type="AlphaFoldDB" id="A0A0C2IA83"/>
<dbReference type="EMBL" id="JWZT01005091">
    <property type="protein sequence ID" value="KII62198.1"/>
    <property type="molecule type" value="Genomic_DNA"/>
</dbReference>
<gene>
    <name evidence="14" type="ORF">RF11_01173</name>
</gene>
<dbReference type="Proteomes" id="UP000031668">
    <property type="component" value="Unassembled WGS sequence"/>
</dbReference>
<dbReference type="GO" id="GO:0006281">
    <property type="term" value="P:DNA repair"/>
    <property type="evidence" value="ECO:0007669"/>
    <property type="project" value="UniProtKB-KW"/>
</dbReference>
<keyword evidence="7" id="KW-0227">DNA damage</keyword>
<feature type="domain" description="Methylguanine DNA methyltransferase ribonuclease-like" evidence="13">
    <location>
        <begin position="17"/>
        <end position="85"/>
    </location>
</feature>
<dbReference type="GO" id="GO:0003908">
    <property type="term" value="F:methylated-DNA-[protein]-cysteine S-methyltransferase activity"/>
    <property type="evidence" value="ECO:0007669"/>
    <property type="project" value="UniProtKB-EC"/>
</dbReference>
<dbReference type="InterPro" id="IPR014048">
    <property type="entry name" value="MethylDNA_cys_MeTrfase_DNA-bd"/>
</dbReference>
<evidence type="ECO:0000256" key="8">
    <source>
        <dbReference type="ARBA" id="ARBA00023204"/>
    </source>
</evidence>
<dbReference type="Gene3D" id="3.30.160.70">
    <property type="entry name" value="Methylated DNA-protein cysteine methyltransferase domain"/>
    <property type="match status" value="1"/>
</dbReference>
<dbReference type="FunFam" id="1.10.10.10:FF:000214">
    <property type="entry name" value="Methylated-DNA--protein-cysteine methyltransferase"/>
    <property type="match status" value="1"/>
</dbReference>
<comment type="catalytic activity">
    <reaction evidence="1">
        <text>a 4-O-methyl-thymidine in DNA + L-cysteinyl-[protein] = a thymidine in DNA + S-methyl-L-cysteinyl-[protein]</text>
        <dbReference type="Rhea" id="RHEA:53428"/>
        <dbReference type="Rhea" id="RHEA-COMP:10131"/>
        <dbReference type="Rhea" id="RHEA-COMP:10132"/>
        <dbReference type="Rhea" id="RHEA-COMP:13555"/>
        <dbReference type="Rhea" id="RHEA-COMP:13556"/>
        <dbReference type="ChEBI" id="CHEBI:29950"/>
        <dbReference type="ChEBI" id="CHEBI:82612"/>
        <dbReference type="ChEBI" id="CHEBI:137386"/>
        <dbReference type="ChEBI" id="CHEBI:137387"/>
        <dbReference type="EC" id="2.1.1.63"/>
    </reaction>
</comment>
<keyword evidence="5 14" id="KW-0489">Methyltransferase</keyword>
<evidence type="ECO:0000256" key="6">
    <source>
        <dbReference type="ARBA" id="ARBA00022679"/>
    </source>
</evidence>
<keyword evidence="6 14" id="KW-0808">Transferase</keyword>
<evidence type="ECO:0000259" key="12">
    <source>
        <dbReference type="Pfam" id="PF01035"/>
    </source>
</evidence>
<dbReference type="InterPro" id="IPR008332">
    <property type="entry name" value="MethylG_MeTrfase_N"/>
</dbReference>
<dbReference type="PANTHER" id="PTHR10815">
    <property type="entry name" value="METHYLATED-DNA--PROTEIN-CYSTEINE METHYLTRANSFERASE"/>
    <property type="match status" value="1"/>
</dbReference>
<dbReference type="SUPFAM" id="SSF46767">
    <property type="entry name" value="Methylated DNA-protein cysteine methyltransferase, C-terminal domain"/>
    <property type="match status" value="1"/>
</dbReference>
<dbReference type="EC" id="2.1.1.63" evidence="3"/>
<reference evidence="14 15" key="1">
    <citation type="journal article" date="2014" name="Genome Biol. Evol.">
        <title>The genome of the myxosporean Thelohanellus kitauei shows adaptations to nutrient acquisition within its fish host.</title>
        <authorList>
            <person name="Yang Y."/>
            <person name="Xiong J."/>
            <person name="Zhou Z."/>
            <person name="Huo F."/>
            <person name="Miao W."/>
            <person name="Ran C."/>
            <person name="Liu Y."/>
            <person name="Zhang J."/>
            <person name="Feng J."/>
            <person name="Wang M."/>
            <person name="Wang M."/>
            <person name="Wang L."/>
            <person name="Yao B."/>
        </authorList>
    </citation>
    <scope>NUCLEOTIDE SEQUENCE [LARGE SCALE GENOMIC DNA]</scope>
    <source>
        <strain evidence="14">Wuqing</strain>
    </source>
</reference>
<dbReference type="SUPFAM" id="SSF53155">
    <property type="entry name" value="Methylated DNA-protein cysteine methyltransferase domain"/>
    <property type="match status" value="1"/>
</dbReference>
<dbReference type="GO" id="GO:0032259">
    <property type="term" value="P:methylation"/>
    <property type="evidence" value="ECO:0007669"/>
    <property type="project" value="UniProtKB-KW"/>
</dbReference>
<keyword evidence="8" id="KW-0234">DNA repair</keyword>
<proteinExistence type="inferred from homology"/>
<dbReference type="Gene3D" id="1.10.10.10">
    <property type="entry name" value="Winged helix-like DNA-binding domain superfamily/Winged helix DNA-binding domain"/>
    <property type="match status" value="1"/>
</dbReference>
<protein>
    <recommendedName>
        <fullName evidence="4">Methylated-DNA--protein-cysteine methyltransferase</fullName>
        <ecNumber evidence="3">2.1.1.63</ecNumber>
    </recommendedName>
    <alternativeName>
        <fullName evidence="9">6-O-methylguanine-DNA methyltransferase</fullName>
    </alternativeName>
    <alternativeName>
        <fullName evidence="10">O-6-methylguanine-DNA-alkyltransferase</fullName>
    </alternativeName>
</protein>
<evidence type="ECO:0000313" key="15">
    <source>
        <dbReference type="Proteomes" id="UP000031668"/>
    </source>
</evidence>
<accession>A0A0C2IA83</accession>
<dbReference type="PROSITE" id="PS00374">
    <property type="entry name" value="MGMT"/>
    <property type="match status" value="1"/>
</dbReference>